<evidence type="ECO:0000313" key="2">
    <source>
        <dbReference type="EMBL" id="KAF6141654.1"/>
    </source>
</evidence>
<dbReference type="EMBL" id="JACGCM010002300">
    <property type="protein sequence ID" value="KAF6141654.1"/>
    <property type="molecule type" value="Genomic_DNA"/>
</dbReference>
<keyword evidence="3" id="KW-1185">Reference proteome</keyword>
<dbReference type="AlphaFoldDB" id="A0A7J7LGM2"/>
<evidence type="ECO:0000256" key="1">
    <source>
        <dbReference type="SAM" id="MobiDB-lite"/>
    </source>
</evidence>
<name>A0A7J7LGM2_9MAGN</name>
<dbReference type="Proteomes" id="UP000541444">
    <property type="component" value="Unassembled WGS sequence"/>
</dbReference>
<feature type="region of interest" description="Disordered" evidence="1">
    <location>
        <begin position="1"/>
        <end position="22"/>
    </location>
</feature>
<evidence type="ECO:0000313" key="3">
    <source>
        <dbReference type="Proteomes" id="UP000541444"/>
    </source>
</evidence>
<sequence length="51" mass="5591">MSSVLSMLTSHETATLPTPKKPVFTQTKMSSDLILETNSQLHLVKDGVFSI</sequence>
<feature type="compositionally biased region" description="Polar residues" evidence="1">
    <location>
        <begin position="1"/>
        <end position="16"/>
    </location>
</feature>
<proteinExistence type="predicted"/>
<comment type="caution">
    <text evidence="2">The sequence shown here is derived from an EMBL/GenBank/DDBJ whole genome shotgun (WGS) entry which is preliminary data.</text>
</comment>
<gene>
    <name evidence="2" type="ORF">GIB67_001206</name>
</gene>
<accession>A0A7J7LGM2</accession>
<reference evidence="2 3" key="1">
    <citation type="journal article" date="2020" name="IScience">
        <title>Genome Sequencing of the Endangered Kingdonia uniflora (Circaeasteraceae, Ranunculales) Reveals Potential Mechanisms of Evolutionary Specialization.</title>
        <authorList>
            <person name="Sun Y."/>
            <person name="Deng T."/>
            <person name="Zhang A."/>
            <person name="Moore M.J."/>
            <person name="Landis J.B."/>
            <person name="Lin N."/>
            <person name="Zhang H."/>
            <person name="Zhang X."/>
            <person name="Huang J."/>
            <person name="Zhang X."/>
            <person name="Sun H."/>
            <person name="Wang H."/>
        </authorList>
    </citation>
    <scope>NUCLEOTIDE SEQUENCE [LARGE SCALE GENOMIC DNA]</scope>
    <source>
        <strain evidence="2">TB1705</strain>
        <tissue evidence="2">Leaf</tissue>
    </source>
</reference>
<organism evidence="2 3">
    <name type="scientific">Kingdonia uniflora</name>
    <dbReference type="NCBI Taxonomy" id="39325"/>
    <lineage>
        <taxon>Eukaryota</taxon>
        <taxon>Viridiplantae</taxon>
        <taxon>Streptophyta</taxon>
        <taxon>Embryophyta</taxon>
        <taxon>Tracheophyta</taxon>
        <taxon>Spermatophyta</taxon>
        <taxon>Magnoliopsida</taxon>
        <taxon>Ranunculales</taxon>
        <taxon>Circaeasteraceae</taxon>
        <taxon>Kingdonia</taxon>
    </lineage>
</organism>
<protein>
    <submittedName>
        <fullName evidence="2">Uncharacterized protein</fullName>
    </submittedName>
</protein>